<evidence type="ECO:0000313" key="3">
    <source>
        <dbReference type="Proteomes" id="UP000233837"/>
    </source>
</evidence>
<dbReference type="PROSITE" id="PS50293">
    <property type="entry name" value="TPR_REGION"/>
    <property type="match status" value="1"/>
</dbReference>
<dbReference type="SMART" id="SM00028">
    <property type="entry name" value="TPR"/>
    <property type="match status" value="1"/>
</dbReference>
<dbReference type="PROSITE" id="PS50005">
    <property type="entry name" value="TPR"/>
    <property type="match status" value="1"/>
</dbReference>
<dbReference type="InterPro" id="IPR019734">
    <property type="entry name" value="TPR_rpt"/>
</dbReference>
<dbReference type="Gene3D" id="1.25.40.10">
    <property type="entry name" value="Tetratricopeptide repeat domain"/>
    <property type="match status" value="1"/>
</dbReference>
<reference evidence="2 3" key="2">
    <citation type="journal article" date="2017" name="Nature">
        <title>The Apostasia genome and the evolution of orchids.</title>
        <authorList>
            <person name="Zhang G.Q."/>
            <person name="Liu K.W."/>
            <person name="Li Z."/>
            <person name="Lohaus R."/>
            <person name="Hsiao Y.Y."/>
            <person name="Niu S.C."/>
            <person name="Wang J.Y."/>
            <person name="Lin Y.C."/>
            <person name="Xu Q."/>
            <person name="Chen L.J."/>
            <person name="Yoshida K."/>
            <person name="Fujiwara S."/>
            <person name="Wang Z.W."/>
            <person name="Zhang Y.Q."/>
            <person name="Mitsuda N."/>
            <person name="Wang M."/>
            <person name="Liu G.H."/>
            <person name="Pecoraro L."/>
            <person name="Huang H.X."/>
            <person name="Xiao X.J."/>
            <person name="Lin M."/>
            <person name="Wu X.Y."/>
            <person name="Wu W.L."/>
            <person name="Chen Y.Y."/>
            <person name="Chang S.B."/>
            <person name="Sakamoto S."/>
            <person name="Ohme-Takagi M."/>
            <person name="Yagi M."/>
            <person name="Zeng S.J."/>
            <person name="Shen C.Y."/>
            <person name="Yeh C.M."/>
            <person name="Luo Y.B."/>
            <person name="Tsai W.C."/>
            <person name="Van de Peer Y."/>
            <person name="Liu Z.J."/>
        </authorList>
    </citation>
    <scope>NUCLEOTIDE SEQUENCE [LARGE SCALE GENOMIC DNA]</scope>
    <source>
        <tissue evidence="2">The whole plant</tissue>
    </source>
</reference>
<proteinExistence type="predicted"/>
<sequence length="84" mass="9285">MILTNSSACKFRLGDLRGSLIDTEFAIRENASNAKAFFRQGQAYMALNDIDAASKSFRKALELEPNDGGIKRELATTNKKVRTS</sequence>
<dbReference type="InterPro" id="IPR011990">
    <property type="entry name" value="TPR-like_helical_dom_sf"/>
</dbReference>
<accession>A0A2I0VS99</accession>
<reference evidence="2 3" key="1">
    <citation type="journal article" date="2016" name="Sci. Rep.">
        <title>The Dendrobium catenatum Lindl. genome sequence provides insights into polysaccharide synthase, floral development and adaptive evolution.</title>
        <authorList>
            <person name="Zhang G.Q."/>
            <person name="Xu Q."/>
            <person name="Bian C."/>
            <person name="Tsai W.C."/>
            <person name="Yeh C.M."/>
            <person name="Liu K.W."/>
            <person name="Yoshida K."/>
            <person name="Zhang L.S."/>
            <person name="Chang S.B."/>
            <person name="Chen F."/>
            <person name="Shi Y."/>
            <person name="Su Y.Y."/>
            <person name="Zhang Y.Q."/>
            <person name="Chen L.J."/>
            <person name="Yin Y."/>
            <person name="Lin M."/>
            <person name="Huang H."/>
            <person name="Deng H."/>
            <person name="Wang Z.W."/>
            <person name="Zhu S.L."/>
            <person name="Zhao X."/>
            <person name="Deng C."/>
            <person name="Niu S.C."/>
            <person name="Huang J."/>
            <person name="Wang M."/>
            <person name="Liu G.H."/>
            <person name="Yang H.J."/>
            <person name="Xiao X.J."/>
            <person name="Hsiao Y.Y."/>
            <person name="Wu W.L."/>
            <person name="Chen Y.Y."/>
            <person name="Mitsuda N."/>
            <person name="Ohme-Takagi M."/>
            <person name="Luo Y.B."/>
            <person name="Van de Peer Y."/>
            <person name="Liu Z.J."/>
        </authorList>
    </citation>
    <scope>NUCLEOTIDE SEQUENCE [LARGE SCALE GENOMIC DNA]</scope>
    <source>
        <tissue evidence="2">The whole plant</tissue>
    </source>
</reference>
<protein>
    <submittedName>
        <fullName evidence="2">Peptidyl-prolyl cis-trans isomerase CYP40</fullName>
    </submittedName>
</protein>
<keyword evidence="2" id="KW-0413">Isomerase</keyword>
<gene>
    <name evidence="2" type="primary">CYP40</name>
    <name evidence="2" type="ORF">MA16_Dca020592</name>
</gene>
<dbReference type="EMBL" id="KZ503284">
    <property type="protein sequence ID" value="PKU66290.1"/>
    <property type="molecule type" value="Genomic_DNA"/>
</dbReference>
<dbReference type="InterPro" id="IPR050754">
    <property type="entry name" value="FKBP4/5/8-like"/>
</dbReference>
<keyword evidence="3" id="KW-1185">Reference proteome</keyword>
<dbReference type="PANTHER" id="PTHR46512">
    <property type="entry name" value="PEPTIDYLPROLYL ISOMERASE"/>
    <property type="match status" value="1"/>
</dbReference>
<dbReference type="GO" id="GO:0016853">
    <property type="term" value="F:isomerase activity"/>
    <property type="evidence" value="ECO:0007669"/>
    <property type="project" value="UniProtKB-KW"/>
</dbReference>
<dbReference type="SUPFAM" id="SSF48452">
    <property type="entry name" value="TPR-like"/>
    <property type="match status" value="1"/>
</dbReference>
<feature type="repeat" description="TPR" evidence="1">
    <location>
        <begin position="34"/>
        <end position="67"/>
    </location>
</feature>
<evidence type="ECO:0000256" key="1">
    <source>
        <dbReference type="PROSITE-ProRule" id="PRU00339"/>
    </source>
</evidence>
<evidence type="ECO:0000313" key="2">
    <source>
        <dbReference type="EMBL" id="PKU66290.1"/>
    </source>
</evidence>
<keyword evidence="1" id="KW-0802">TPR repeat</keyword>
<organism evidence="2 3">
    <name type="scientific">Dendrobium catenatum</name>
    <dbReference type="NCBI Taxonomy" id="906689"/>
    <lineage>
        <taxon>Eukaryota</taxon>
        <taxon>Viridiplantae</taxon>
        <taxon>Streptophyta</taxon>
        <taxon>Embryophyta</taxon>
        <taxon>Tracheophyta</taxon>
        <taxon>Spermatophyta</taxon>
        <taxon>Magnoliopsida</taxon>
        <taxon>Liliopsida</taxon>
        <taxon>Asparagales</taxon>
        <taxon>Orchidaceae</taxon>
        <taxon>Epidendroideae</taxon>
        <taxon>Malaxideae</taxon>
        <taxon>Dendrobiinae</taxon>
        <taxon>Dendrobium</taxon>
    </lineage>
</organism>
<name>A0A2I0VS99_9ASPA</name>
<dbReference type="AlphaFoldDB" id="A0A2I0VS99"/>
<dbReference type="Proteomes" id="UP000233837">
    <property type="component" value="Unassembled WGS sequence"/>
</dbReference>
<dbReference type="Pfam" id="PF00515">
    <property type="entry name" value="TPR_1"/>
    <property type="match status" value="1"/>
</dbReference>
<dbReference type="STRING" id="906689.A0A2I0VS99"/>